<evidence type="ECO:0008006" key="12">
    <source>
        <dbReference type="Google" id="ProtNLM"/>
    </source>
</evidence>
<evidence type="ECO:0000256" key="3">
    <source>
        <dbReference type="ARBA" id="ARBA00023125"/>
    </source>
</evidence>
<dbReference type="PANTHER" id="PTHR46621:SF1">
    <property type="entry name" value="SNRNA-ACTIVATING PROTEIN COMPLEX SUBUNIT 4"/>
    <property type="match status" value="1"/>
</dbReference>
<evidence type="ECO:0000256" key="1">
    <source>
        <dbReference type="ARBA" id="ARBA00004123"/>
    </source>
</evidence>
<keyword evidence="3" id="KW-0238">DNA-binding</keyword>
<dbReference type="AlphaFoldDB" id="A0A9D4TA61"/>
<evidence type="ECO:0000256" key="5">
    <source>
        <dbReference type="ARBA" id="ARBA00023242"/>
    </source>
</evidence>
<name>A0A9D4TA61_RHISA</name>
<dbReference type="GO" id="GO:0001006">
    <property type="term" value="F:RNA polymerase III type 3 promoter sequence-specific DNA binding"/>
    <property type="evidence" value="ECO:0007669"/>
    <property type="project" value="TreeGrafter"/>
</dbReference>
<dbReference type="Gene3D" id="1.10.10.60">
    <property type="entry name" value="Homeodomain-like"/>
    <property type="match status" value="1"/>
</dbReference>
<organism evidence="10 11">
    <name type="scientific">Rhipicephalus sanguineus</name>
    <name type="common">Brown dog tick</name>
    <name type="synonym">Ixodes sanguineus</name>
    <dbReference type="NCBI Taxonomy" id="34632"/>
    <lineage>
        <taxon>Eukaryota</taxon>
        <taxon>Metazoa</taxon>
        <taxon>Ecdysozoa</taxon>
        <taxon>Arthropoda</taxon>
        <taxon>Chelicerata</taxon>
        <taxon>Arachnida</taxon>
        <taxon>Acari</taxon>
        <taxon>Parasitiformes</taxon>
        <taxon>Ixodida</taxon>
        <taxon>Ixodoidea</taxon>
        <taxon>Ixodidae</taxon>
        <taxon>Rhipicephalinae</taxon>
        <taxon>Rhipicephalus</taxon>
        <taxon>Rhipicephalus</taxon>
    </lineage>
</organism>
<keyword evidence="6" id="KW-0175">Coiled coil</keyword>
<keyword evidence="5" id="KW-0539">Nucleus</keyword>
<sequence length="382" mass="43027">MKPRPNLQVDDPCVIEHNPDIYRTMTLQPAVGDEYLESDQVPCLSDLVNEDSSEFAEAGLYTATDQATTQHCGFQDISEPICDDDEPESNGIIDEAPAMGSPRSDETDKDVPADSGSCSESLGMQTQACSFTPSLEDCLLKNQQYQAELNTAIEMLEEELAENREKQATMQKHIANSKKRPWQLAPRKRSKVVFTYPYFKDINGMNGVYHSPLQCELMWKNYLSGDNSPWTTDEDAKLAALVKKLGLHDWDEVASQMGGKRTAFQCAERHMQKSNNCLKTGYKNSFAGNVMLGEWSPAEDVHLLEVIKKHNTHRRALSTLKKTELADELKLRHISHTGKMDKLVTRLIEDNKRQRVSGTQEPPTMQRDNSNEELASIQSHCC</sequence>
<dbReference type="EMBL" id="JABSTV010001245">
    <property type="protein sequence ID" value="KAH7983709.1"/>
    <property type="molecule type" value="Genomic_DNA"/>
</dbReference>
<evidence type="ECO:0000256" key="4">
    <source>
        <dbReference type="ARBA" id="ARBA00023163"/>
    </source>
</evidence>
<dbReference type="SUPFAM" id="SSF46689">
    <property type="entry name" value="Homeodomain-like"/>
    <property type="match status" value="1"/>
</dbReference>
<comment type="caution">
    <text evidence="10">The sequence shown here is derived from an EMBL/GenBank/DDBJ whole genome shotgun (WGS) entry which is preliminary data.</text>
</comment>
<dbReference type="GO" id="GO:0000978">
    <property type="term" value="F:RNA polymerase II cis-regulatory region sequence-specific DNA binding"/>
    <property type="evidence" value="ECO:0007669"/>
    <property type="project" value="TreeGrafter"/>
</dbReference>
<comment type="subcellular location">
    <subcellularLocation>
        <location evidence="1">Nucleus</location>
    </subcellularLocation>
</comment>
<gene>
    <name evidence="10" type="ORF">HPB52_013800</name>
</gene>
<proteinExistence type="predicted"/>
<feature type="compositionally biased region" description="Polar residues" evidence="7">
    <location>
        <begin position="356"/>
        <end position="382"/>
    </location>
</feature>
<reference evidence="10" key="2">
    <citation type="submission" date="2021-09" db="EMBL/GenBank/DDBJ databases">
        <authorList>
            <person name="Jia N."/>
            <person name="Wang J."/>
            <person name="Shi W."/>
            <person name="Du L."/>
            <person name="Sun Y."/>
            <person name="Zhan W."/>
            <person name="Jiang J."/>
            <person name="Wang Q."/>
            <person name="Zhang B."/>
            <person name="Ji P."/>
            <person name="Sakyi L.B."/>
            <person name="Cui X."/>
            <person name="Yuan T."/>
            <person name="Jiang B."/>
            <person name="Yang W."/>
            <person name="Lam T.T.-Y."/>
            <person name="Chang Q."/>
            <person name="Ding S."/>
            <person name="Wang X."/>
            <person name="Zhu J."/>
            <person name="Ruan X."/>
            <person name="Zhao L."/>
            <person name="Wei J."/>
            <person name="Que T."/>
            <person name="Du C."/>
            <person name="Cheng J."/>
            <person name="Dai P."/>
            <person name="Han X."/>
            <person name="Huang E."/>
            <person name="Gao Y."/>
            <person name="Liu J."/>
            <person name="Shao H."/>
            <person name="Ye R."/>
            <person name="Li L."/>
            <person name="Wei W."/>
            <person name="Wang X."/>
            <person name="Wang C."/>
            <person name="Huo Q."/>
            <person name="Li W."/>
            <person name="Guo W."/>
            <person name="Chen H."/>
            <person name="Chen S."/>
            <person name="Zhou L."/>
            <person name="Zhou L."/>
            <person name="Ni X."/>
            <person name="Tian J."/>
            <person name="Zhou Y."/>
            <person name="Sheng Y."/>
            <person name="Liu T."/>
            <person name="Pan Y."/>
            <person name="Xia L."/>
            <person name="Li J."/>
            <person name="Zhao F."/>
            <person name="Cao W."/>
        </authorList>
    </citation>
    <scope>NUCLEOTIDE SEQUENCE</scope>
    <source>
        <strain evidence="10">Rsan-2018</strain>
        <tissue evidence="10">Larvae</tissue>
    </source>
</reference>
<evidence type="ECO:0000259" key="9">
    <source>
        <dbReference type="PROSITE" id="PS51294"/>
    </source>
</evidence>
<evidence type="ECO:0000256" key="7">
    <source>
        <dbReference type="SAM" id="MobiDB-lite"/>
    </source>
</evidence>
<dbReference type="CDD" id="cd00167">
    <property type="entry name" value="SANT"/>
    <property type="match status" value="1"/>
</dbReference>
<dbReference type="PROSITE" id="PS51294">
    <property type="entry name" value="HTH_MYB"/>
    <property type="match status" value="1"/>
</dbReference>
<feature type="coiled-coil region" evidence="6">
    <location>
        <begin position="142"/>
        <end position="176"/>
    </location>
</feature>
<keyword evidence="4" id="KW-0804">Transcription</keyword>
<feature type="domain" description="Myb-like" evidence="8">
    <location>
        <begin position="228"/>
        <end position="269"/>
    </location>
</feature>
<dbReference type="GO" id="GO:0042795">
    <property type="term" value="P:snRNA transcription by RNA polymerase II"/>
    <property type="evidence" value="ECO:0007669"/>
    <property type="project" value="TreeGrafter"/>
</dbReference>
<dbReference type="GO" id="GO:0042796">
    <property type="term" value="P:snRNA transcription by RNA polymerase III"/>
    <property type="evidence" value="ECO:0007669"/>
    <property type="project" value="TreeGrafter"/>
</dbReference>
<evidence type="ECO:0000313" key="11">
    <source>
        <dbReference type="Proteomes" id="UP000821837"/>
    </source>
</evidence>
<keyword evidence="11" id="KW-1185">Reference proteome</keyword>
<feature type="compositionally biased region" description="Basic and acidic residues" evidence="7">
    <location>
        <begin position="103"/>
        <end position="112"/>
    </location>
</feature>
<evidence type="ECO:0000313" key="10">
    <source>
        <dbReference type="EMBL" id="KAH7983709.1"/>
    </source>
</evidence>
<evidence type="ECO:0000259" key="8">
    <source>
        <dbReference type="PROSITE" id="PS50090"/>
    </source>
</evidence>
<dbReference type="PANTHER" id="PTHR46621">
    <property type="entry name" value="SNRNA-ACTIVATING PROTEIN COMPLEX SUBUNIT 4"/>
    <property type="match status" value="1"/>
</dbReference>
<dbReference type="PROSITE" id="PS50090">
    <property type="entry name" value="MYB_LIKE"/>
    <property type="match status" value="1"/>
</dbReference>
<accession>A0A9D4TA61</accession>
<feature type="region of interest" description="Disordered" evidence="7">
    <location>
        <begin position="76"/>
        <end position="119"/>
    </location>
</feature>
<dbReference type="SMART" id="SM00717">
    <property type="entry name" value="SANT"/>
    <property type="match status" value="1"/>
</dbReference>
<dbReference type="InterPro" id="IPR017930">
    <property type="entry name" value="Myb_dom"/>
</dbReference>
<dbReference type="Pfam" id="PF00249">
    <property type="entry name" value="Myb_DNA-binding"/>
    <property type="match status" value="1"/>
</dbReference>
<protein>
    <recommendedName>
        <fullName evidence="12">Myb-like domain-containing protein</fullName>
    </recommendedName>
</protein>
<dbReference type="GO" id="GO:0005634">
    <property type="term" value="C:nucleus"/>
    <property type="evidence" value="ECO:0007669"/>
    <property type="project" value="UniProtKB-SubCell"/>
</dbReference>
<dbReference type="InterPro" id="IPR001005">
    <property type="entry name" value="SANT/Myb"/>
</dbReference>
<dbReference type="InterPro" id="IPR009057">
    <property type="entry name" value="Homeodomain-like_sf"/>
</dbReference>
<dbReference type="InterPro" id="IPR051575">
    <property type="entry name" value="Myb-like_DNA-bd"/>
</dbReference>
<evidence type="ECO:0000256" key="6">
    <source>
        <dbReference type="SAM" id="Coils"/>
    </source>
</evidence>
<keyword evidence="2" id="KW-0805">Transcription regulation</keyword>
<evidence type="ECO:0000256" key="2">
    <source>
        <dbReference type="ARBA" id="ARBA00023015"/>
    </source>
</evidence>
<feature type="domain" description="HTH myb-type" evidence="9">
    <location>
        <begin position="229"/>
        <end position="269"/>
    </location>
</feature>
<reference evidence="10" key="1">
    <citation type="journal article" date="2020" name="Cell">
        <title>Large-Scale Comparative Analyses of Tick Genomes Elucidate Their Genetic Diversity and Vector Capacities.</title>
        <authorList>
            <consortium name="Tick Genome and Microbiome Consortium (TIGMIC)"/>
            <person name="Jia N."/>
            <person name="Wang J."/>
            <person name="Shi W."/>
            <person name="Du L."/>
            <person name="Sun Y."/>
            <person name="Zhan W."/>
            <person name="Jiang J.F."/>
            <person name="Wang Q."/>
            <person name="Zhang B."/>
            <person name="Ji P."/>
            <person name="Bell-Sakyi L."/>
            <person name="Cui X.M."/>
            <person name="Yuan T.T."/>
            <person name="Jiang B.G."/>
            <person name="Yang W.F."/>
            <person name="Lam T.T."/>
            <person name="Chang Q.C."/>
            <person name="Ding S.J."/>
            <person name="Wang X.J."/>
            <person name="Zhu J.G."/>
            <person name="Ruan X.D."/>
            <person name="Zhao L."/>
            <person name="Wei J.T."/>
            <person name="Ye R.Z."/>
            <person name="Que T.C."/>
            <person name="Du C.H."/>
            <person name="Zhou Y.H."/>
            <person name="Cheng J.X."/>
            <person name="Dai P.F."/>
            <person name="Guo W.B."/>
            <person name="Han X.H."/>
            <person name="Huang E.J."/>
            <person name="Li L.F."/>
            <person name="Wei W."/>
            <person name="Gao Y.C."/>
            <person name="Liu J.Z."/>
            <person name="Shao H.Z."/>
            <person name="Wang X."/>
            <person name="Wang C.C."/>
            <person name="Yang T.C."/>
            <person name="Huo Q.B."/>
            <person name="Li W."/>
            <person name="Chen H.Y."/>
            <person name="Chen S.E."/>
            <person name="Zhou L.G."/>
            <person name="Ni X.B."/>
            <person name="Tian J.H."/>
            <person name="Sheng Y."/>
            <person name="Liu T."/>
            <person name="Pan Y.S."/>
            <person name="Xia L.Y."/>
            <person name="Li J."/>
            <person name="Zhao F."/>
            <person name="Cao W.C."/>
        </authorList>
    </citation>
    <scope>NUCLEOTIDE SEQUENCE</scope>
    <source>
        <strain evidence="10">Rsan-2018</strain>
    </source>
</reference>
<dbReference type="Proteomes" id="UP000821837">
    <property type="component" value="Chromosome 1"/>
</dbReference>
<dbReference type="GO" id="GO:0019185">
    <property type="term" value="C:snRNA-activating protein complex"/>
    <property type="evidence" value="ECO:0007669"/>
    <property type="project" value="TreeGrafter"/>
</dbReference>
<feature type="region of interest" description="Disordered" evidence="7">
    <location>
        <begin position="350"/>
        <end position="382"/>
    </location>
</feature>